<dbReference type="CDD" id="cd07357">
    <property type="entry name" value="HN_L-whirlin_R2_like"/>
    <property type="match status" value="1"/>
</dbReference>
<dbReference type="Gene3D" id="1.20.1160.20">
    <property type="match status" value="2"/>
</dbReference>
<dbReference type="KEGG" id="snh:120025508"/>
<dbReference type="RefSeq" id="XP_038826004.1">
    <property type="nucleotide sequence ID" value="XM_038970076.1"/>
</dbReference>
<evidence type="ECO:0000256" key="3">
    <source>
        <dbReference type="ARBA" id="ARBA00004645"/>
    </source>
</evidence>
<evidence type="ECO:0000313" key="17">
    <source>
        <dbReference type="RefSeq" id="XP_038826004.1"/>
    </source>
</evidence>
<dbReference type="GeneID" id="120025508"/>
<dbReference type="InterPro" id="IPR036034">
    <property type="entry name" value="PDZ_sf"/>
</dbReference>
<comment type="subunit">
    <text evidence="12">Forms homooligomers. Interacts (via C-terminal PDZ domain) with MYO15A; this interaction is necessary for localization of WHRN to stereocilia tips. Interacts (via C-terminal PDZ domain) with MPP1/p55. Interacts with LRRC4C/NGL1. Interacts with MYO7A. Interacts with RPGR. Interacts with EPS8. Interacts with CASK. Interacts with CIB2. Component of USH2 complex, composed of ADGRV1, PDZD7, USH2A and WHRN. Interacts (via PDZ domains) with PDZD7; the interaction is direct. Interacts (via N-terminal PDZ domain) with USH2A (via cytoplasmic region). Interacts with ADGRV1/MASS1 (via cytoplasmic region).</text>
</comment>
<evidence type="ECO:0000256" key="7">
    <source>
        <dbReference type="ARBA" id="ARBA00022740"/>
    </source>
</evidence>
<evidence type="ECO:0000256" key="10">
    <source>
        <dbReference type="ARBA" id="ARBA00034103"/>
    </source>
</evidence>
<feature type="domain" description="PDZ" evidence="15">
    <location>
        <begin position="803"/>
        <end position="874"/>
    </location>
</feature>
<dbReference type="CDD" id="cd06742">
    <property type="entry name" value="PDZ3_FL-whirlin-like"/>
    <property type="match status" value="1"/>
</dbReference>
<evidence type="ECO:0000256" key="11">
    <source>
        <dbReference type="ARBA" id="ARBA00053543"/>
    </source>
</evidence>
<keyword evidence="4" id="KW-0963">Cytoplasm</keyword>
<feature type="compositionally biased region" description="Basic and acidic residues" evidence="14">
    <location>
        <begin position="635"/>
        <end position="646"/>
    </location>
</feature>
<dbReference type="InterPro" id="IPR001478">
    <property type="entry name" value="PDZ"/>
</dbReference>
<dbReference type="GO" id="GO:0005737">
    <property type="term" value="C:cytoplasm"/>
    <property type="evidence" value="ECO:0007669"/>
    <property type="project" value="UniProtKB-SubCell"/>
</dbReference>
<dbReference type="FunFam" id="1.20.1160.20:FF:000003">
    <property type="entry name" value="Whirlin a"/>
    <property type="match status" value="1"/>
</dbReference>
<evidence type="ECO:0000256" key="14">
    <source>
        <dbReference type="SAM" id="MobiDB-lite"/>
    </source>
</evidence>
<dbReference type="GO" id="GO:0001917">
    <property type="term" value="C:photoreceptor inner segment"/>
    <property type="evidence" value="ECO:0007669"/>
    <property type="project" value="TreeGrafter"/>
</dbReference>
<dbReference type="GO" id="GO:0060088">
    <property type="term" value="P:auditory receptor cell stereocilium organization"/>
    <property type="evidence" value="ECO:0007669"/>
    <property type="project" value="TreeGrafter"/>
</dbReference>
<dbReference type="CDD" id="cd06741">
    <property type="entry name" value="PDZ2_FL-whirlin"/>
    <property type="match status" value="1"/>
</dbReference>
<evidence type="ECO:0000256" key="4">
    <source>
        <dbReference type="ARBA" id="ARBA00022490"/>
    </source>
</evidence>
<dbReference type="GO" id="GO:0045202">
    <property type="term" value="C:synapse"/>
    <property type="evidence" value="ECO:0007669"/>
    <property type="project" value="UniProtKB-SubCell"/>
</dbReference>
<evidence type="ECO:0000256" key="2">
    <source>
        <dbReference type="ARBA" id="ARBA00004624"/>
    </source>
</evidence>
<comment type="subcellular location">
    <subcellularLocation>
        <location evidence="2">Cell projection</location>
        <location evidence="2">Growth cone</location>
    </subcellularLocation>
    <subcellularLocation>
        <location evidence="3">Cell projection</location>
        <location evidence="3">Stereocilium</location>
    </subcellularLocation>
    <subcellularLocation>
        <location evidence="1">Cytoplasm</location>
    </subcellularLocation>
    <subcellularLocation>
        <location evidence="10">Synapse</location>
    </subcellularLocation>
</comment>
<evidence type="ECO:0000256" key="9">
    <source>
        <dbReference type="ARBA" id="ARBA00023273"/>
    </source>
</evidence>
<dbReference type="InterPro" id="IPR033028">
    <property type="entry name" value="Whirlin_HN-like_dom2"/>
</dbReference>
<gene>
    <name evidence="17" type="primary">LOC120025508</name>
</gene>
<keyword evidence="9" id="KW-0966">Cell projection</keyword>
<dbReference type="FunFam" id="2.30.42.10:FF:000079">
    <property type="entry name" value="Whirlin a"/>
    <property type="match status" value="1"/>
</dbReference>
<dbReference type="Proteomes" id="UP000808372">
    <property type="component" value="Chromosome 31"/>
</dbReference>
<evidence type="ECO:0000259" key="15">
    <source>
        <dbReference type="PROSITE" id="PS50106"/>
    </source>
</evidence>
<feature type="compositionally biased region" description="Basic and acidic residues" evidence="14">
    <location>
        <begin position="767"/>
        <end position="780"/>
    </location>
</feature>
<organism evidence="16 17">
    <name type="scientific">Salvelinus namaycush</name>
    <name type="common">Lake trout</name>
    <name type="synonym">Salmo namaycush</name>
    <dbReference type="NCBI Taxonomy" id="8040"/>
    <lineage>
        <taxon>Eukaryota</taxon>
        <taxon>Metazoa</taxon>
        <taxon>Chordata</taxon>
        <taxon>Craniata</taxon>
        <taxon>Vertebrata</taxon>
        <taxon>Euteleostomi</taxon>
        <taxon>Actinopterygii</taxon>
        <taxon>Neopterygii</taxon>
        <taxon>Teleostei</taxon>
        <taxon>Protacanthopterygii</taxon>
        <taxon>Salmoniformes</taxon>
        <taxon>Salmonidae</taxon>
        <taxon>Salmoninae</taxon>
        <taxon>Salvelinus</taxon>
    </lineage>
</organism>
<proteinExistence type="predicted"/>
<comment type="function">
    <text evidence="11">Involved in hearing and vision as member of the USH2 complex. Necessary for elongation and maintenance of inner and outer hair cell stereocilia in the organ of Corti in the inner ear. Involved in the maintenance of the hair bundle ankle region, which connects stereocilia in cochlear hair cells of the inner ear. In retina photoreceptors, required for the maintenance of periciliary membrane complex that seems to play a role in regulating intracellular protein transport.</text>
</comment>
<feature type="domain" description="PDZ" evidence="15">
    <location>
        <begin position="265"/>
        <end position="335"/>
    </location>
</feature>
<dbReference type="PROSITE" id="PS50106">
    <property type="entry name" value="PDZ"/>
    <property type="match status" value="3"/>
</dbReference>
<dbReference type="AlphaFoldDB" id="A0A8U0TSF6"/>
<evidence type="ECO:0000256" key="8">
    <source>
        <dbReference type="ARBA" id="ARBA00023018"/>
    </source>
</evidence>
<dbReference type="InterPro" id="IPR051844">
    <property type="entry name" value="USH2_Complex_Protein"/>
</dbReference>
<evidence type="ECO:0000256" key="6">
    <source>
        <dbReference type="ARBA" id="ARBA00022737"/>
    </source>
</evidence>
<feature type="region of interest" description="Disordered" evidence="14">
    <location>
        <begin position="560"/>
        <end position="646"/>
    </location>
</feature>
<feature type="region of interest" description="Disordered" evidence="14">
    <location>
        <begin position="659"/>
        <end position="798"/>
    </location>
</feature>
<dbReference type="FunFam" id="2.30.42.10:FF:000111">
    <property type="entry name" value="Whirlin a"/>
    <property type="match status" value="1"/>
</dbReference>
<evidence type="ECO:0000313" key="16">
    <source>
        <dbReference type="Proteomes" id="UP000808372"/>
    </source>
</evidence>
<dbReference type="PANTHER" id="PTHR23116">
    <property type="entry name" value="PDZ DOMAIN CONTAINING WHIRLIN AND HARMONIN-RELATED"/>
    <property type="match status" value="1"/>
</dbReference>
<dbReference type="GO" id="GO:0002142">
    <property type="term" value="C:stereocilia ankle link complex"/>
    <property type="evidence" value="ECO:0007669"/>
    <property type="project" value="TreeGrafter"/>
</dbReference>
<dbReference type="CDD" id="cd06740">
    <property type="entry name" value="PDZ1_FL-whirlin"/>
    <property type="match status" value="1"/>
</dbReference>
<keyword evidence="6" id="KW-0677">Repeat</keyword>
<dbReference type="GO" id="GO:0005886">
    <property type="term" value="C:plasma membrane"/>
    <property type="evidence" value="ECO:0007669"/>
    <property type="project" value="TreeGrafter"/>
</dbReference>
<dbReference type="GO" id="GO:0005929">
    <property type="term" value="C:cilium"/>
    <property type="evidence" value="ECO:0007669"/>
    <property type="project" value="TreeGrafter"/>
</dbReference>
<dbReference type="PANTHER" id="PTHR23116:SF37">
    <property type="entry name" value="WHIRLIN"/>
    <property type="match status" value="1"/>
</dbReference>
<feature type="compositionally biased region" description="Polar residues" evidence="14">
    <location>
        <begin position="736"/>
        <end position="756"/>
    </location>
</feature>
<dbReference type="Pfam" id="PF00595">
    <property type="entry name" value="PDZ"/>
    <property type="match status" value="3"/>
</dbReference>
<feature type="domain" description="PDZ" evidence="15">
    <location>
        <begin position="126"/>
        <end position="197"/>
    </location>
</feature>
<dbReference type="FunFam" id="1.20.1160.20:FF:000002">
    <property type="entry name" value="Whirlin a"/>
    <property type="match status" value="1"/>
</dbReference>
<reference evidence="17" key="1">
    <citation type="submission" date="2025-08" db="UniProtKB">
        <authorList>
            <consortium name="RefSeq"/>
        </authorList>
    </citation>
    <scope>IDENTIFICATION</scope>
    <source>
        <tissue evidence="17">White muscle</tissue>
    </source>
</reference>
<feature type="compositionally biased region" description="Basic residues" evidence="14">
    <location>
        <begin position="583"/>
        <end position="595"/>
    </location>
</feature>
<name>A0A8U0TSF6_SALNM</name>
<evidence type="ECO:0000256" key="13">
    <source>
        <dbReference type="ARBA" id="ARBA00074537"/>
    </source>
</evidence>
<dbReference type="GO" id="GO:0030426">
    <property type="term" value="C:growth cone"/>
    <property type="evidence" value="ECO:0007669"/>
    <property type="project" value="UniProtKB-SubCell"/>
</dbReference>
<accession>A0A8U0TSF6</accession>
<keyword evidence="5" id="KW-0597">Phosphoprotein</keyword>
<dbReference type="SMART" id="SM00228">
    <property type="entry name" value="PDZ"/>
    <property type="match status" value="3"/>
</dbReference>
<dbReference type="SUPFAM" id="SSF50156">
    <property type="entry name" value="PDZ domain-like"/>
    <property type="match status" value="3"/>
</dbReference>
<evidence type="ECO:0000256" key="1">
    <source>
        <dbReference type="ARBA" id="ARBA00004496"/>
    </source>
</evidence>
<keyword evidence="16" id="KW-1185">Reference proteome</keyword>
<sequence>MSTDLERMSLNSSSANSVASSARTLSANVKKLHNALNLLLNDLEREQFIHCLNVYHSKRNVYDLVQTLKVILNAPSKRQLLPMLRLVIPRSDQLLFDQYTSEGLYLKSDLLARNGSAEAPPGEVRQVTLKRHKSNEGLGFSIRGGSEHGVGIYVSLVEPGSLAEKEGLRIGDQIMKVNSTVFDKVTHAEAVKVLKGSKKLSLSVQSVGRIPGGYVTNHVYTWVDPQGHSVPPPPDLPEHRSATLRRTDSQRRSTMQILQEGDEKKVNLVLDDGRSLGLMIRGGAEYALGIYITGVDRGSAAECSGLKVGDQILEVNGCSFLGIPHDEAVRVLKSSRHLIMTVKDVGRLPHARTVVGETKWIASSQIAESSASSSVAGCPQSHTNYQGTHQPVFYKGMAGSQVTLSSLVNQSRAVLEEQARHLLTETERQTMGYYVEEYRDGHIEVEQLVLALFELLNTHAKFALLSEVRGLVTPQDLERFDGMVLRRGIQALEARQGCASAAALHSDSISMVSYPDTLASSSASYMTSTTLSSARNDSMVDSNGEESQESLDVLPDVSLDEVHSTSESPPTFKPPSPPGLQRHPSRRDQVKKRPSSKSSYSGLYFTAPAHNPPKDQRGDRGSPSSPKVPLQKDFSVPHKRDPSVPHKKEMATAKFSMVNKHAIGPFPRVQSPTKTTKPAAPSPYLPPPHPLPAPSTPPPLPHSPDKASSGFNKQHFVMVEVHRPNAESGVNEVRSLPQSRGSTLSQLSDSGQTLSEDSGVDISESGRVSRESSPHIRPPRDPQGAGGDSTSKPPGLLEPTSTLVRVAKSASTLGIAIEGGANTRQPLPRIVTIQRGGSAHNCGQLQVGQVILEVNGVSLRGREHRDAARLIAEAFKTKEREHVDFLVTEFNVAL</sequence>
<dbReference type="GO" id="GO:0032426">
    <property type="term" value="C:stereocilium tip"/>
    <property type="evidence" value="ECO:0007669"/>
    <property type="project" value="TreeGrafter"/>
</dbReference>
<evidence type="ECO:0000256" key="12">
    <source>
        <dbReference type="ARBA" id="ARBA00065164"/>
    </source>
</evidence>
<evidence type="ECO:0000256" key="5">
    <source>
        <dbReference type="ARBA" id="ARBA00022553"/>
    </source>
</evidence>
<dbReference type="Gene3D" id="2.30.42.10">
    <property type="match status" value="3"/>
</dbReference>
<feature type="compositionally biased region" description="Pro residues" evidence="14">
    <location>
        <begin position="680"/>
        <end position="702"/>
    </location>
</feature>
<keyword evidence="7" id="KW-1009">Hearing</keyword>
<dbReference type="GO" id="GO:0007605">
    <property type="term" value="P:sensory perception of sound"/>
    <property type="evidence" value="ECO:0007669"/>
    <property type="project" value="UniProtKB-KW"/>
</dbReference>
<protein>
    <recommendedName>
        <fullName evidence="13">Whirlin</fullName>
    </recommendedName>
</protein>
<keyword evidence="8" id="KW-0770">Synapse</keyword>
<dbReference type="FunFam" id="2.30.42.10:FF:000087">
    <property type="entry name" value="Whirlin a"/>
    <property type="match status" value="1"/>
</dbReference>